<dbReference type="InterPro" id="IPR034593">
    <property type="entry name" value="DgoD-like"/>
</dbReference>
<dbReference type="PANTHER" id="PTHR48080">
    <property type="entry name" value="D-GALACTONATE DEHYDRATASE-RELATED"/>
    <property type="match status" value="1"/>
</dbReference>
<dbReference type="OrthoDB" id="1099889at2"/>
<comment type="caution">
    <text evidence="2">The sequence shown here is derived from an EMBL/GenBank/DDBJ whole genome shotgun (WGS) entry which is preliminary data.</text>
</comment>
<name>A0A4R6W969_9SPHI</name>
<dbReference type="InterPro" id="IPR029065">
    <property type="entry name" value="Enolase_C-like"/>
</dbReference>
<dbReference type="InterPro" id="IPR036849">
    <property type="entry name" value="Enolase-like_C_sf"/>
</dbReference>
<keyword evidence="3" id="KW-1185">Reference proteome</keyword>
<dbReference type="EMBL" id="SNYV01000018">
    <property type="protein sequence ID" value="TDQ73729.1"/>
    <property type="molecule type" value="Genomic_DNA"/>
</dbReference>
<protein>
    <recommendedName>
        <fullName evidence="1">Enolase C-terminal domain-containing protein</fullName>
    </recommendedName>
</protein>
<evidence type="ECO:0000259" key="1">
    <source>
        <dbReference type="Pfam" id="PF13378"/>
    </source>
</evidence>
<feature type="domain" description="Enolase C-terminal" evidence="1">
    <location>
        <begin position="183"/>
        <end position="361"/>
    </location>
</feature>
<accession>A0A4R6W969</accession>
<dbReference type="Gene3D" id="3.20.20.120">
    <property type="entry name" value="Enolase-like C-terminal domain"/>
    <property type="match status" value="1"/>
</dbReference>
<gene>
    <name evidence="2" type="ORF">CLV99_4166</name>
</gene>
<dbReference type="Pfam" id="PF13378">
    <property type="entry name" value="MR_MLE_C"/>
    <property type="match status" value="1"/>
</dbReference>
<sequence length="430" mass="48573">MNEIEITGTDSNIQREELKHSFGFKGGYLTELWQNIVHLKSKNGFDAIGMATQSVLYGDSNVFASTSEFNANALMYEVTNRALKRINGYQFDSPMVLLDQIIPQLYQEAKEITGIDHLNINFLYNALSSIDNALWLLYAAENSISTFRDMIPIPYKTALSHQNKKIAIMFQVSYDMSIDDIVKAADNGYFIFKIKTGFPGSPEEMLRKDIQRLTEIHQALKAIKTTQTPTGKLYYTMDANGRYPDKKTLLRYLDHARTIGAFDHILLYEEPFMADNNENVSDIGVLIAADESIHSEKDAYTKLNLGYGAFVLKGIAKTLSSTIKIAKIACDHQIPCICSDLTVNPILVDWNKNVAAAVAPFPSLGMGIMETNGDMNYKNWTTMKARHPYPTARWANAINGIFELDDHYYEKAGGIFDIPIYYRNLFKPRP</sequence>
<reference evidence="2 3" key="1">
    <citation type="submission" date="2019-03" db="EMBL/GenBank/DDBJ databases">
        <title>Genomic Encyclopedia of Archaeal and Bacterial Type Strains, Phase II (KMG-II): from individual species to whole genera.</title>
        <authorList>
            <person name="Goeker M."/>
        </authorList>
    </citation>
    <scope>NUCLEOTIDE SEQUENCE [LARGE SCALE GENOMIC DNA]</scope>
    <source>
        <strain evidence="2 3">DSM 28353</strain>
    </source>
</reference>
<evidence type="ECO:0000313" key="2">
    <source>
        <dbReference type="EMBL" id="TDQ73729.1"/>
    </source>
</evidence>
<dbReference type="AlphaFoldDB" id="A0A4R6W969"/>
<evidence type="ECO:0000313" key="3">
    <source>
        <dbReference type="Proteomes" id="UP000295292"/>
    </source>
</evidence>
<organism evidence="2 3">
    <name type="scientific">Sphingobacterium yanglingense</name>
    <dbReference type="NCBI Taxonomy" id="1437280"/>
    <lineage>
        <taxon>Bacteria</taxon>
        <taxon>Pseudomonadati</taxon>
        <taxon>Bacteroidota</taxon>
        <taxon>Sphingobacteriia</taxon>
        <taxon>Sphingobacteriales</taxon>
        <taxon>Sphingobacteriaceae</taxon>
        <taxon>Sphingobacterium</taxon>
    </lineage>
</organism>
<dbReference type="RefSeq" id="WP_133586321.1">
    <property type="nucleotide sequence ID" value="NZ_SNYV01000018.1"/>
</dbReference>
<proteinExistence type="predicted"/>
<dbReference type="SUPFAM" id="SSF51604">
    <property type="entry name" value="Enolase C-terminal domain-like"/>
    <property type="match status" value="1"/>
</dbReference>
<dbReference type="Proteomes" id="UP000295292">
    <property type="component" value="Unassembled WGS sequence"/>
</dbReference>